<dbReference type="Proteomes" id="UP000323000">
    <property type="component" value="Chromosome 9"/>
</dbReference>
<comment type="caution">
    <text evidence="1">The sequence shown here is derived from an EMBL/GenBank/DDBJ whole genome shotgun (WGS) entry which is preliminary data.</text>
</comment>
<name>A0A5C7HF22_9ROSI</name>
<evidence type="ECO:0000313" key="1">
    <source>
        <dbReference type="EMBL" id="TXG55630.1"/>
    </source>
</evidence>
<accession>A0A5C7HF22</accession>
<evidence type="ECO:0000313" key="2">
    <source>
        <dbReference type="Proteomes" id="UP000323000"/>
    </source>
</evidence>
<organism evidence="1 2">
    <name type="scientific">Acer yangbiense</name>
    <dbReference type="NCBI Taxonomy" id="1000413"/>
    <lineage>
        <taxon>Eukaryota</taxon>
        <taxon>Viridiplantae</taxon>
        <taxon>Streptophyta</taxon>
        <taxon>Embryophyta</taxon>
        <taxon>Tracheophyta</taxon>
        <taxon>Spermatophyta</taxon>
        <taxon>Magnoliopsida</taxon>
        <taxon>eudicotyledons</taxon>
        <taxon>Gunneridae</taxon>
        <taxon>Pentapetalae</taxon>
        <taxon>rosids</taxon>
        <taxon>malvids</taxon>
        <taxon>Sapindales</taxon>
        <taxon>Sapindaceae</taxon>
        <taxon>Hippocastanoideae</taxon>
        <taxon>Acereae</taxon>
        <taxon>Acer</taxon>
    </lineage>
</organism>
<reference evidence="2" key="1">
    <citation type="journal article" date="2019" name="Gigascience">
        <title>De novo genome assembly of the endangered Acer yangbiense, a plant species with extremely small populations endemic to Yunnan Province, China.</title>
        <authorList>
            <person name="Yang J."/>
            <person name="Wariss H.M."/>
            <person name="Tao L."/>
            <person name="Zhang R."/>
            <person name="Yun Q."/>
            <person name="Hollingsworth P."/>
            <person name="Dao Z."/>
            <person name="Luo G."/>
            <person name="Guo H."/>
            <person name="Ma Y."/>
            <person name="Sun W."/>
        </authorList>
    </citation>
    <scope>NUCLEOTIDE SEQUENCE [LARGE SCALE GENOMIC DNA]</scope>
    <source>
        <strain evidence="2">cv. Malutang</strain>
    </source>
</reference>
<dbReference type="OrthoDB" id="10406341at2759"/>
<proteinExistence type="predicted"/>
<protein>
    <submittedName>
        <fullName evidence="1">Uncharacterized protein</fullName>
    </submittedName>
</protein>
<keyword evidence="2" id="KW-1185">Reference proteome</keyword>
<dbReference type="EMBL" id="VAHF01000009">
    <property type="protein sequence ID" value="TXG55630.1"/>
    <property type="molecule type" value="Genomic_DNA"/>
</dbReference>
<gene>
    <name evidence="1" type="ORF">EZV62_020886</name>
</gene>
<sequence length="166" mass="19264">MVKCSSLEKVNIHMSPADDDMMPEFETDKLSMQQYVCGMILIGKGLYHVKSFTFVHLSKGKFVLYDNTADAETKVVELHKETREEQLLFALPMVQDFDLNQLRHITHVNRNSRKASNSIIGDWKHMVDWFGSEFLMGGFVLKTRLPALLQKYILRKQFKDFCLTEA</sequence>
<dbReference type="AlphaFoldDB" id="A0A5C7HF22"/>